<dbReference type="Gene3D" id="2.60.120.620">
    <property type="entry name" value="q2cbj1_9rhob like domain"/>
    <property type="match status" value="2"/>
</dbReference>
<dbReference type="OMA" id="AATIQYC"/>
<keyword evidence="1" id="KW-1133">Transmembrane helix</keyword>
<dbReference type="SUPFAM" id="SSF51197">
    <property type="entry name" value="Clavaminate synthase-like"/>
    <property type="match status" value="1"/>
</dbReference>
<evidence type="ECO:0000313" key="3">
    <source>
        <dbReference type="Proteomes" id="UP000023152"/>
    </source>
</evidence>
<sequence length="383" mass="44184">MSSLNPKLQTAREIDDSTKVHNRFNSLNYALPTPKIGGVDTVDDVSDVCEKMLKDGYAIVPDMLTAEQVAELKKVSYHLLETTPTGRNVFEGLCELLMVPKLERILNKMLVKNYLLTAFQCIEILPEEKQQLLHFDDQFVHMPRPRPYTKDGFVYKEAPVEKCKIKIKNKWSNTSHTKLLLFFFLCTLHKKIMQHRQTINKESHLWDDNRIPGKDDPTVAMEMKPGSALLLLSTTWHGGGPNSTSHPRLAVTAQFCQPWIRPQENQFLSVPFDMVLKMHPKIQSLLGYSIHFPFIGHSNGLHPLKALKHKFDDNTILFVKLLDAIISTLLFYLQIFSFFLLYFVFSNKTTPCHKFCPNKTYQRNAIPVYHNHILVCDKCKQKN</sequence>
<dbReference type="Proteomes" id="UP000023152">
    <property type="component" value="Unassembled WGS sequence"/>
</dbReference>
<keyword evidence="1" id="KW-0472">Membrane</keyword>
<protein>
    <submittedName>
        <fullName evidence="2">Phytanoyl-CoA dioxygenase (PhyH) family protein</fullName>
    </submittedName>
</protein>
<accession>X6NKX2</accession>
<keyword evidence="1" id="KW-0812">Transmembrane</keyword>
<keyword evidence="2" id="KW-0560">Oxidoreductase</keyword>
<reference evidence="2 3" key="1">
    <citation type="journal article" date="2013" name="Curr. Biol.">
        <title>The Genome of the Foraminiferan Reticulomyxa filosa.</title>
        <authorList>
            <person name="Glockner G."/>
            <person name="Hulsmann N."/>
            <person name="Schleicher M."/>
            <person name="Noegel A.A."/>
            <person name="Eichinger L."/>
            <person name="Gallinger C."/>
            <person name="Pawlowski J."/>
            <person name="Sierra R."/>
            <person name="Euteneuer U."/>
            <person name="Pillet L."/>
            <person name="Moustafa A."/>
            <person name="Platzer M."/>
            <person name="Groth M."/>
            <person name="Szafranski K."/>
            <person name="Schliwa M."/>
        </authorList>
    </citation>
    <scope>NUCLEOTIDE SEQUENCE [LARGE SCALE GENOMIC DNA]</scope>
</reference>
<feature type="transmembrane region" description="Helical" evidence="1">
    <location>
        <begin position="324"/>
        <end position="345"/>
    </location>
</feature>
<dbReference type="OrthoDB" id="445007at2759"/>
<dbReference type="Pfam" id="PF05721">
    <property type="entry name" value="PhyH"/>
    <property type="match status" value="1"/>
</dbReference>
<evidence type="ECO:0000256" key="1">
    <source>
        <dbReference type="SAM" id="Phobius"/>
    </source>
</evidence>
<keyword evidence="2" id="KW-0223">Dioxygenase</keyword>
<organism evidence="2 3">
    <name type="scientific">Reticulomyxa filosa</name>
    <dbReference type="NCBI Taxonomy" id="46433"/>
    <lineage>
        <taxon>Eukaryota</taxon>
        <taxon>Sar</taxon>
        <taxon>Rhizaria</taxon>
        <taxon>Retaria</taxon>
        <taxon>Foraminifera</taxon>
        <taxon>Monothalamids</taxon>
        <taxon>Reticulomyxidae</taxon>
        <taxon>Reticulomyxa</taxon>
    </lineage>
</organism>
<comment type="caution">
    <text evidence="2">The sequence shown here is derived from an EMBL/GenBank/DDBJ whole genome shotgun (WGS) entry which is preliminary data.</text>
</comment>
<dbReference type="InterPro" id="IPR008775">
    <property type="entry name" value="Phytyl_CoA_dOase-like"/>
</dbReference>
<keyword evidence="3" id="KW-1185">Reference proteome</keyword>
<proteinExistence type="predicted"/>
<dbReference type="AlphaFoldDB" id="X6NKX2"/>
<name>X6NKX2_RETFI</name>
<dbReference type="EMBL" id="ASPP01007777">
    <property type="protein sequence ID" value="ETO26568.1"/>
    <property type="molecule type" value="Genomic_DNA"/>
</dbReference>
<dbReference type="GO" id="GO:0051213">
    <property type="term" value="F:dioxygenase activity"/>
    <property type="evidence" value="ECO:0007669"/>
    <property type="project" value="UniProtKB-KW"/>
</dbReference>
<gene>
    <name evidence="2" type="ORF">RFI_10568</name>
</gene>
<evidence type="ECO:0000313" key="2">
    <source>
        <dbReference type="EMBL" id="ETO26568.1"/>
    </source>
</evidence>